<protein>
    <submittedName>
        <fullName evidence="1">DUF1428 domain-containing protein</fullName>
    </submittedName>
</protein>
<dbReference type="InterPro" id="IPR011008">
    <property type="entry name" value="Dimeric_a/b-barrel"/>
</dbReference>
<accession>A0ABX7RF31</accession>
<proteinExistence type="predicted"/>
<dbReference type="Proteomes" id="UP000663400">
    <property type="component" value="Chromosome"/>
</dbReference>
<dbReference type="SUPFAM" id="SSF54909">
    <property type="entry name" value="Dimeric alpha+beta barrel"/>
    <property type="match status" value="1"/>
</dbReference>
<evidence type="ECO:0000313" key="2">
    <source>
        <dbReference type="Proteomes" id="UP000663400"/>
    </source>
</evidence>
<reference evidence="1 2" key="1">
    <citation type="submission" date="2021-02" db="EMBL/GenBank/DDBJ databases">
        <title>Lysobacter arenosi sp. nov., isolated from soil of gangwondo yeongwol, south Korea.</title>
        <authorList>
            <person name="Kim K.R."/>
            <person name="Kim K.H."/>
            <person name="Jeon C.O."/>
        </authorList>
    </citation>
    <scope>NUCLEOTIDE SEQUENCE [LARGE SCALE GENOMIC DNA]</scope>
    <source>
        <strain evidence="1 2">R7</strain>
    </source>
</reference>
<dbReference type="InterPro" id="IPR009874">
    <property type="entry name" value="DUF1428"/>
</dbReference>
<dbReference type="RefSeq" id="WP_200605237.1">
    <property type="nucleotide sequence ID" value="NZ_CP071517.1"/>
</dbReference>
<keyword evidence="2" id="KW-1185">Reference proteome</keyword>
<name>A0ABX7RF31_9GAMM</name>
<dbReference type="Gene3D" id="3.30.70.100">
    <property type="match status" value="1"/>
</dbReference>
<organism evidence="1 2">
    <name type="scientific">Lysobacter arenosi</name>
    <dbReference type="NCBI Taxonomy" id="2795387"/>
    <lineage>
        <taxon>Bacteria</taxon>
        <taxon>Pseudomonadati</taxon>
        <taxon>Pseudomonadota</taxon>
        <taxon>Gammaproteobacteria</taxon>
        <taxon>Lysobacterales</taxon>
        <taxon>Lysobacteraceae</taxon>
        <taxon>Lysobacter</taxon>
    </lineage>
</organism>
<dbReference type="PIRSF" id="PIRSF007028">
    <property type="entry name" value="UCP007028"/>
    <property type="match status" value="1"/>
</dbReference>
<dbReference type="EMBL" id="CP071517">
    <property type="protein sequence ID" value="QSX75876.1"/>
    <property type="molecule type" value="Genomic_DNA"/>
</dbReference>
<evidence type="ECO:0000313" key="1">
    <source>
        <dbReference type="EMBL" id="QSX75876.1"/>
    </source>
</evidence>
<gene>
    <name evidence="1" type="ORF">HIV01_005040</name>
</gene>
<sequence>MAHYIDGFVFPIPRDRLNEYKRLAQAAARIWKGHGALDYWEYIGDDLKLEGTRSFTDLIAATEEETIVFGWVVFDSREARDLANEKVAADPRMAELIASSNSGFDAKRMAYGGFQLFVQSSNANAG</sequence>
<dbReference type="Pfam" id="PF07237">
    <property type="entry name" value="DUF1428"/>
    <property type="match status" value="1"/>
</dbReference>